<dbReference type="PANTHER" id="PTHR43380">
    <property type="entry name" value="2-OXOISOVALERATE DEHYDROGENASE SUBUNIT ALPHA, MITOCHONDRIAL"/>
    <property type="match status" value="1"/>
</dbReference>
<evidence type="ECO:0000256" key="1">
    <source>
        <dbReference type="ARBA" id="ARBA00001964"/>
    </source>
</evidence>
<reference evidence="6" key="1">
    <citation type="journal article" date="2019" name="Int. J. Syst. Evol. Microbiol.">
        <title>The Global Catalogue of Microorganisms (GCM) 10K type strain sequencing project: providing services to taxonomists for standard genome sequencing and annotation.</title>
        <authorList>
            <consortium name="The Broad Institute Genomics Platform"/>
            <consortium name="The Broad Institute Genome Sequencing Center for Infectious Disease"/>
            <person name="Wu L."/>
            <person name="Ma J."/>
        </authorList>
    </citation>
    <scope>NUCLEOTIDE SEQUENCE [LARGE SCALE GENOMIC DNA]</scope>
    <source>
        <strain evidence="6">CGMCC 4.1648</strain>
    </source>
</reference>
<evidence type="ECO:0000256" key="3">
    <source>
        <dbReference type="ARBA" id="ARBA00023052"/>
    </source>
</evidence>
<dbReference type="Gene3D" id="3.40.50.970">
    <property type="match status" value="1"/>
</dbReference>
<evidence type="ECO:0000313" key="5">
    <source>
        <dbReference type="EMBL" id="MFC5023987.1"/>
    </source>
</evidence>
<evidence type="ECO:0000256" key="2">
    <source>
        <dbReference type="ARBA" id="ARBA00023002"/>
    </source>
</evidence>
<keyword evidence="3" id="KW-0786">Thiamine pyrophosphate</keyword>
<name>A0ABV9XFF8_9ACTN</name>
<keyword evidence="6" id="KW-1185">Reference proteome</keyword>
<sequence length="394" mass="41881">MTSATAPVTAPDAAVAAPGTGVAAPAAAPEAPEYALLPSARPVSFIDADGRAAAPGPRPYPVPDDTELVAAHRALVVGRRLDQQATNLAKQGELAVYPSSLGQEACQIGAALALGPQDWLFPTYRDCVAIMTRGVDPVETLTLMRGDWHCGYDPVAHRIAPQCTPLATQAPHAVGLAHAARLRGEDTVALVLIGDGATSEGDFHEALNFAAVFKAPVVFLVQNNAYAISVPLDRQTAAPSLAHKGIGYGMPGERVDGNDVAAVLGVLRHAVERARRGEGPTLVEAHTYRMEPHSNADDAGRYRDADEVARWRHRDPIARLETYLTERGLLTDADVRAAADEAEERAAALRTGIVRSGPPSPDALLREVTADDSAQLARDRELLLRELEREEDTP</sequence>
<organism evidence="5 6">
    <name type="scientific">Streptomyces coeruleoprunus</name>
    <dbReference type="NCBI Taxonomy" id="285563"/>
    <lineage>
        <taxon>Bacteria</taxon>
        <taxon>Bacillati</taxon>
        <taxon>Actinomycetota</taxon>
        <taxon>Actinomycetes</taxon>
        <taxon>Kitasatosporales</taxon>
        <taxon>Streptomycetaceae</taxon>
        <taxon>Streptomyces</taxon>
    </lineage>
</organism>
<comment type="caution">
    <text evidence="5">The sequence shown here is derived from an EMBL/GenBank/DDBJ whole genome shotgun (WGS) entry which is preliminary data.</text>
</comment>
<dbReference type="Proteomes" id="UP001595829">
    <property type="component" value="Unassembled WGS sequence"/>
</dbReference>
<dbReference type="InterPro" id="IPR001017">
    <property type="entry name" value="DH_E1"/>
</dbReference>
<dbReference type="CDD" id="cd02000">
    <property type="entry name" value="TPP_E1_PDC_ADC_BCADC"/>
    <property type="match status" value="1"/>
</dbReference>
<keyword evidence="2" id="KW-0560">Oxidoreductase</keyword>
<dbReference type="InterPro" id="IPR029061">
    <property type="entry name" value="THDP-binding"/>
</dbReference>
<dbReference type="PANTHER" id="PTHR43380:SF1">
    <property type="entry name" value="2-OXOISOVALERATE DEHYDROGENASE SUBUNIT ALPHA, MITOCHONDRIAL"/>
    <property type="match status" value="1"/>
</dbReference>
<evidence type="ECO:0000313" key="6">
    <source>
        <dbReference type="Proteomes" id="UP001595829"/>
    </source>
</evidence>
<dbReference type="Pfam" id="PF00676">
    <property type="entry name" value="E1_dh"/>
    <property type="match status" value="1"/>
</dbReference>
<dbReference type="SUPFAM" id="SSF52518">
    <property type="entry name" value="Thiamin diphosphate-binding fold (THDP-binding)"/>
    <property type="match status" value="1"/>
</dbReference>
<feature type="domain" description="Dehydrogenase E1 component" evidence="4">
    <location>
        <begin position="75"/>
        <end position="344"/>
    </location>
</feature>
<dbReference type="InterPro" id="IPR050771">
    <property type="entry name" value="Alpha-ketoacid_DH_E1_comp"/>
</dbReference>
<keyword evidence="5" id="KW-0670">Pyruvate</keyword>
<dbReference type="InterPro" id="IPR017596">
    <property type="entry name" value="PdhA/BkdA"/>
</dbReference>
<dbReference type="EMBL" id="JBHSJD010000013">
    <property type="protein sequence ID" value="MFC5023987.1"/>
    <property type="molecule type" value="Genomic_DNA"/>
</dbReference>
<dbReference type="NCBIfam" id="TIGR03181">
    <property type="entry name" value="PDH_E1_alph_x"/>
    <property type="match status" value="1"/>
</dbReference>
<protein>
    <submittedName>
        <fullName evidence="5">Pyruvate dehydrogenase (Acetyl-transferring) E1 component subunit alpha</fullName>
    </submittedName>
</protein>
<proteinExistence type="predicted"/>
<comment type="cofactor">
    <cofactor evidence="1">
        <name>thiamine diphosphate</name>
        <dbReference type="ChEBI" id="CHEBI:58937"/>
    </cofactor>
</comment>
<dbReference type="RefSeq" id="WP_345686931.1">
    <property type="nucleotide sequence ID" value="NZ_BAABIT010000001.1"/>
</dbReference>
<evidence type="ECO:0000259" key="4">
    <source>
        <dbReference type="Pfam" id="PF00676"/>
    </source>
</evidence>
<accession>A0ABV9XFF8</accession>
<gene>
    <name evidence="5" type="primary">pdhA</name>
    <name evidence="5" type="ORF">ACFPM3_17780</name>
</gene>